<dbReference type="EMBL" id="NQJD01000047">
    <property type="protein sequence ID" value="TAA73952.1"/>
    <property type="molecule type" value="Genomic_DNA"/>
</dbReference>
<feature type="domain" description="Sulfatase-modifying factor enzyme-like" evidence="3">
    <location>
        <begin position="141"/>
        <end position="358"/>
    </location>
</feature>
<dbReference type="SUPFAM" id="SSF56436">
    <property type="entry name" value="C-type lectin-like"/>
    <property type="match status" value="1"/>
</dbReference>
<sequence>MADEKKSFGEIFAIVVTAIAAVLGGLSGVAALIVALNGDGKEGAAKPETASSAQAASAAQPSSVPPANDEAARRAKAEAEAAKAEAEQAKTEAAEAKAQAAELERKLAEIASAEMKAEEEAATRKQGDITVDDFTGMKLAYVPGGCFNMGSPPNEEGRGEDEGPVHKVCVDSFWMGQFEVTQGQWEKIMGANPSKFKKGGNYPVENVSWNDAQGFVKKLNSRTGKNYRLPTEAEWEYACRADGSGKYCGGDEIDAVAWHAKNSGKATHVAGGKEANALGLHDMSGNVYEWCADWYDSGYYASSPKDNPQGPETASFEPETASFRVFRGGDWRGLHGRAAGRGGSTPEFRSDFLGFRLALPVQQQ</sequence>
<keyword evidence="2" id="KW-0472">Membrane</keyword>
<evidence type="ECO:0000256" key="1">
    <source>
        <dbReference type="SAM" id="MobiDB-lite"/>
    </source>
</evidence>
<dbReference type="InterPro" id="IPR016187">
    <property type="entry name" value="CTDL_fold"/>
</dbReference>
<keyword evidence="2" id="KW-0812">Transmembrane</keyword>
<dbReference type="InterPro" id="IPR042095">
    <property type="entry name" value="SUMF_sf"/>
</dbReference>
<dbReference type="PANTHER" id="PTHR23150">
    <property type="entry name" value="SULFATASE MODIFYING FACTOR 1, 2"/>
    <property type="match status" value="1"/>
</dbReference>
<comment type="caution">
    <text evidence="4">The sequence shown here is derived from an EMBL/GenBank/DDBJ whole genome shotgun (WGS) entry which is preliminary data.</text>
</comment>
<feature type="compositionally biased region" description="Low complexity" evidence="1">
    <location>
        <begin position="50"/>
        <end position="67"/>
    </location>
</feature>
<evidence type="ECO:0000256" key="2">
    <source>
        <dbReference type="SAM" id="Phobius"/>
    </source>
</evidence>
<dbReference type="PANTHER" id="PTHR23150:SF19">
    <property type="entry name" value="FORMYLGLYCINE-GENERATING ENZYME"/>
    <property type="match status" value="1"/>
</dbReference>
<name>A0A521FYW7_9BACT</name>
<feature type="compositionally biased region" description="Basic and acidic residues" evidence="1">
    <location>
        <begin position="70"/>
        <end position="95"/>
    </location>
</feature>
<organism evidence="4 5">
    <name type="scientific">Candidatus Electronema aureum</name>
    <dbReference type="NCBI Taxonomy" id="2005002"/>
    <lineage>
        <taxon>Bacteria</taxon>
        <taxon>Pseudomonadati</taxon>
        <taxon>Thermodesulfobacteriota</taxon>
        <taxon>Desulfobulbia</taxon>
        <taxon>Desulfobulbales</taxon>
        <taxon>Desulfobulbaceae</taxon>
        <taxon>Candidatus Electronema</taxon>
    </lineage>
</organism>
<keyword evidence="2" id="KW-1133">Transmembrane helix</keyword>
<feature type="transmembrane region" description="Helical" evidence="2">
    <location>
        <begin position="12"/>
        <end position="36"/>
    </location>
</feature>
<evidence type="ECO:0000313" key="5">
    <source>
        <dbReference type="Proteomes" id="UP000316238"/>
    </source>
</evidence>
<evidence type="ECO:0000313" key="4">
    <source>
        <dbReference type="EMBL" id="TAA73952.1"/>
    </source>
</evidence>
<dbReference type="AlphaFoldDB" id="A0A521FYW7"/>
<feature type="region of interest" description="Disordered" evidence="1">
    <location>
        <begin position="41"/>
        <end position="97"/>
    </location>
</feature>
<reference evidence="4" key="1">
    <citation type="submission" date="2017-07" db="EMBL/GenBank/DDBJ databases">
        <title>The cable genome - Insights into the physiology and evolution of filamentous bacteria capable of sulfide oxidation via long distance electron transfer.</title>
        <authorList>
            <person name="Thorup C."/>
            <person name="Bjerg J.T."/>
            <person name="Schreiber L."/>
            <person name="Nielsen L.P."/>
            <person name="Kjeldsen K.U."/>
            <person name="Boesen T."/>
            <person name="Boggild A."/>
            <person name="Meysman F."/>
            <person name="Geelhoed J."/>
            <person name="Schramm A."/>
        </authorList>
    </citation>
    <scope>NUCLEOTIDE SEQUENCE [LARGE SCALE GENOMIC DNA]</scope>
    <source>
        <strain evidence="4">GS</strain>
    </source>
</reference>
<protein>
    <submittedName>
        <fullName evidence="4">Formylglycine-generating enzyme, required for sulfatase activity, contains SUMF1/FGE domain</fullName>
    </submittedName>
</protein>
<dbReference type="Gene3D" id="3.90.1580.10">
    <property type="entry name" value="paralog of FGE (formylglycine-generating enzyme)"/>
    <property type="match status" value="1"/>
</dbReference>
<dbReference type="Pfam" id="PF03781">
    <property type="entry name" value="FGE-sulfatase"/>
    <property type="match status" value="1"/>
</dbReference>
<dbReference type="InterPro" id="IPR005532">
    <property type="entry name" value="SUMF_dom"/>
</dbReference>
<dbReference type="GO" id="GO:0120147">
    <property type="term" value="F:formylglycine-generating oxidase activity"/>
    <property type="evidence" value="ECO:0007669"/>
    <property type="project" value="TreeGrafter"/>
</dbReference>
<evidence type="ECO:0000259" key="3">
    <source>
        <dbReference type="Pfam" id="PF03781"/>
    </source>
</evidence>
<dbReference type="InterPro" id="IPR051043">
    <property type="entry name" value="Sulfatase_Mod_Factor_Kinase"/>
</dbReference>
<gene>
    <name evidence="4" type="ORF">CDV28_14711</name>
</gene>
<accession>A0A521FYW7</accession>
<dbReference type="Proteomes" id="UP000316238">
    <property type="component" value="Unassembled WGS sequence"/>
</dbReference>
<keyword evidence="5" id="KW-1185">Reference proteome</keyword>
<proteinExistence type="predicted"/>